<evidence type="ECO:0000313" key="3">
    <source>
        <dbReference type="Proteomes" id="UP000233100"/>
    </source>
</evidence>
<dbReference type="Ensembl" id="ENSMFAT00000096317.1">
    <property type="protein sequence ID" value="ENSMFAP00000052472.1"/>
    <property type="gene ID" value="ENSMFAG00000060355.1"/>
</dbReference>
<reference evidence="2 3" key="1">
    <citation type="submission" date="2013-03" db="EMBL/GenBank/DDBJ databases">
        <authorList>
            <person name="Warren W."/>
            <person name="Wilson R.K."/>
        </authorList>
    </citation>
    <scope>NUCLEOTIDE SEQUENCE</scope>
</reference>
<evidence type="ECO:0000256" key="1">
    <source>
        <dbReference type="SAM" id="MobiDB-lite"/>
    </source>
</evidence>
<feature type="region of interest" description="Disordered" evidence="1">
    <location>
        <begin position="1"/>
        <end position="35"/>
    </location>
</feature>
<dbReference type="AlphaFoldDB" id="A0A7N9CR84"/>
<organism evidence="2 3">
    <name type="scientific">Macaca fascicularis</name>
    <name type="common">Crab-eating macaque</name>
    <name type="synonym">Cynomolgus monkey</name>
    <dbReference type="NCBI Taxonomy" id="9541"/>
    <lineage>
        <taxon>Eukaryota</taxon>
        <taxon>Metazoa</taxon>
        <taxon>Chordata</taxon>
        <taxon>Craniata</taxon>
        <taxon>Vertebrata</taxon>
        <taxon>Euteleostomi</taxon>
        <taxon>Mammalia</taxon>
        <taxon>Eutheria</taxon>
        <taxon>Euarchontoglires</taxon>
        <taxon>Primates</taxon>
        <taxon>Haplorrhini</taxon>
        <taxon>Catarrhini</taxon>
        <taxon>Cercopithecidae</taxon>
        <taxon>Cercopithecinae</taxon>
        <taxon>Macaca</taxon>
    </lineage>
</organism>
<reference evidence="2" key="2">
    <citation type="submission" date="2025-08" db="UniProtKB">
        <authorList>
            <consortium name="Ensembl"/>
        </authorList>
    </citation>
    <scope>IDENTIFICATION</scope>
</reference>
<reference evidence="2" key="3">
    <citation type="submission" date="2025-09" db="UniProtKB">
        <authorList>
            <consortium name="Ensembl"/>
        </authorList>
    </citation>
    <scope>IDENTIFICATION</scope>
</reference>
<protein>
    <submittedName>
        <fullName evidence="2">Uncharacterized protein</fullName>
    </submittedName>
</protein>
<proteinExistence type="predicted"/>
<dbReference type="Proteomes" id="UP000233100">
    <property type="component" value="Chromosome 15"/>
</dbReference>
<evidence type="ECO:0000313" key="2">
    <source>
        <dbReference type="Ensembl" id="ENSMFAP00000052472.1"/>
    </source>
</evidence>
<sequence length="35" mass="3492">TQPEPSPKLPGHQGPSSGASSGITWHLGLAPPCKA</sequence>
<feature type="compositionally biased region" description="Polar residues" evidence="1">
    <location>
        <begin position="14"/>
        <end position="23"/>
    </location>
</feature>
<accession>A0A7N9CR84</accession>
<keyword evidence="3" id="KW-1185">Reference proteome</keyword>
<name>A0A7N9CR84_MACFA</name>